<dbReference type="STRING" id="1219077.VAZ01S_039_00120"/>
<evidence type="ECO:0000256" key="1">
    <source>
        <dbReference type="ARBA" id="ARBA00022670"/>
    </source>
</evidence>
<dbReference type="eggNOG" id="COG2003">
    <property type="taxonomic scope" value="Bacteria"/>
</dbReference>
<dbReference type="PROSITE" id="PS50249">
    <property type="entry name" value="MPN"/>
    <property type="match status" value="1"/>
</dbReference>
<reference evidence="7 8" key="1">
    <citation type="submission" date="2013-09" db="EMBL/GenBank/DDBJ databases">
        <title>Whole genome shotgun sequence of Vibrio azureus NBRC 104587.</title>
        <authorList>
            <person name="Isaki S."/>
            <person name="Hosoyama A."/>
            <person name="Numata M."/>
            <person name="Hashimoto M."/>
            <person name="Hosoyama Y."/>
            <person name="Tsuchikane K."/>
            <person name="Noguchi M."/>
            <person name="Hirakata S."/>
            <person name="Ichikawa N."/>
            <person name="Ohji S."/>
            <person name="Yamazoe A."/>
            <person name="Fujita N."/>
        </authorList>
    </citation>
    <scope>NUCLEOTIDE SEQUENCE [LARGE SCALE GENOMIC DNA]</scope>
    <source>
        <strain evidence="7 8">NBRC 104587</strain>
    </source>
</reference>
<dbReference type="SUPFAM" id="SSF102712">
    <property type="entry name" value="JAB1/MPN domain"/>
    <property type="match status" value="1"/>
</dbReference>
<keyword evidence="5" id="KW-0482">Metalloprotease</keyword>
<dbReference type="GO" id="GO:0006508">
    <property type="term" value="P:proteolysis"/>
    <property type="evidence" value="ECO:0007669"/>
    <property type="project" value="UniProtKB-KW"/>
</dbReference>
<evidence type="ECO:0000313" key="7">
    <source>
        <dbReference type="EMBL" id="GAD76187.1"/>
    </source>
</evidence>
<keyword evidence="1" id="KW-0645">Protease</keyword>
<evidence type="ECO:0000256" key="3">
    <source>
        <dbReference type="ARBA" id="ARBA00022801"/>
    </source>
</evidence>
<organism evidence="7 8">
    <name type="scientific">Vibrio azureus NBRC 104587</name>
    <dbReference type="NCBI Taxonomy" id="1219077"/>
    <lineage>
        <taxon>Bacteria</taxon>
        <taxon>Pseudomonadati</taxon>
        <taxon>Pseudomonadota</taxon>
        <taxon>Gammaproteobacteria</taxon>
        <taxon>Vibrionales</taxon>
        <taxon>Vibrionaceae</taxon>
        <taxon>Vibrio</taxon>
    </lineage>
</organism>
<protein>
    <recommendedName>
        <fullName evidence="6">MPN domain-containing protein</fullName>
    </recommendedName>
</protein>
<keyword evidence="4" id="KW-0862">Zinc</keyword>
<dbReference type="PROSITE" id="PS01302">
    <property type="entry name" value="UPF0758"/>
    <property type="match status" value="1"/>
</dbReference>
<evidence type="ECO:0000256" key="4">
    <source>
        <dbReference type="ARBA" id="ARBA00022833"/>
    </source>
</evidence>
<keyword evidence="3" id="KW-0378">Hydrolase</keyword>
<dbReference type="AlphaFoldDB" id="U3ASG1"/>
<evidence type="ECO:0000259" key="6">
    <source>
        <dbReference type="PROSITE" id="PS50249"/>
    </source>
</evidence>
<dbReference type="Proteomes" id="UP000016567">
    <property type="component" value="Unassembled WGS sequence"/>
</dbReference>
<dbReference type="InterPro" id="IPR020891">
    <property type="entry name" value="UPF0758_CS"/>
</dbReference>
<gene>
    <name evidence="7" type="ORF">VAZ01S_039_00120</name>
</gene>
<dbReference type="OrthoDB" id="9804482at2"/>
<evidence type="ECO:0000256" key="2">
    <source>
        <dbReference type="ARBA" id="ARBA00022723"/>
    </source>
</evidence>
<comment type="caution">
    <text evidence="7">The sequence shown here is derived from an EMBL/GenBank/DDBJ whole genome shotgun (WGS) entry which is preliminary data.</text>
</comment>
<dbReference type="CDD" id="cd08071">
    <property type="entry name" value="MPN_DUF2466"/>
    <property type="match status" value="1"/>
</dbReference>
<dbReference type="PANTHER" id="PTHR30471:SF3">
    <property type="entry name" value="UPF0758 PROTEIN YEES-RELATED"/>
    <property type="match status" value="1"/>
</dbReference>
<feature type="domain" description="MPN" evidence="6">
    <location>
        <begin position="53"/>
        <end position="174"/>
    </location>
</feature>
<dbReference type="InterPro" id="IPR001405">
    <property type="entry name" value="UPF0758"/>
</dbReference>
<dbReference type="InterPro" id="IPR025657">
    <property type="entry name" value="RadC_JAB"/>
</dbReference>
<name>U3ASG1_9VIBR</name>
<keyword evidence="2" id="KW-0479">Metal-binding</keyword>
<accession>U3ASG1</accession>
<dbReference type="Gene3D" id="3.40.140.10">
    <property type="entry name" value="Cytidine Deaminase, domain 2"/>
    <property type="match status" value="1"/>
</dbReference>
<evidence type="ECO:0000256" key="5">
    <source>
        <dbReference type="ARBA" id="ARBA00023049"/>
    </source>
</evidence>
<dbReference type="NCBIfam" id="TIGR00608">
    <property type="entry name" value="radc"/>
    <property type="match status" value="1"/>
</dbReference>
<dbReference type="InterPro" id="IPR037518">
    <property type="entry name" value="MPN"/>
</dbReference>
<dbReference type="GO" id="GO:0008237">
    <property type="term" value="F:metallopeptidase activity"/>
    <property type="evidence" value="ECO:0007669"/>
    <property type="project" value="UniProtKB-KW"/>
</dbReference>
<evidence type="ECO:0000313" key="8">
    <source>
        <dbReference type="Proteomes" id="UP000016567"/>
    </source>
</evidence>
<keyword evidence="8" id="KW-1185">Reference proteome</keyword>
<sequence>MNYKNSYGNGKLLKLEVNDFSEHYYKLTQPVTPQELLEIAHAMAADSFAKGEALSSPEHTKHILSGLLQGIEREVFGVLFLDNQHRIIKFETLFYGTIDAASVYPREVVKHTLMWNAAAVIFCHNHPSGIAEPSQADKRITRKLQDALSMIDVRVLDHFIVGETVISFAERGWV</sequence>
<proteinExistence type="predicted"/>
<dbReference type="GO" id="GO:0046872">
    <property type="term" value="F:metal ion binding"/>
    <property type="evidence" value="ECO:0007669"/>
    <property type="project" value="UniProtKB-KW"/>
</dbReference>
<dbReference type="Pfam" id="PF04002">
    <property type="entry name" value="RadC"/>
    <property type="match status" value="1"/>
</dbReference>
<dbReference type="PANTHER" id="PTHR30471">
    <property type="entry name" value="DNA REPAIR PROTEIN RADC"/>
    <property type="match status" value="1"/>
</dbReference>
<dbReference type="EMBL" id="BATL01000039">
    <property type="protein sequence ID" value="GAD76187.1"/>
    <property type="molecule type" value="Genomic_DNA"/>
</dbReference>